<evidence type="ECO:0000256" key="3">
    <source>
        <dbReference type="ARBA" id="ARBA00004275"/>
    </source>
</evidence>
<evidence type="ECO:0000259" key="15">
    <source>
        <dbReference type="Pfam" id="PF02770"/>
    </source>
</evidence>
<comment type="cofactor">
    <cofactor evidence="2">
        <name>FAD</name>
        <dbReference type="ChEBI" id="CHEBI:57692"/>
    </cofactor>
</comment>
<keyword evidence="5 11" id="KW-0285">Flavoprotein</keyword>
<gene>
    <name evidence="19" type="primary">Aste57867_17852</name>
    <name evidence="18" type="ORF">As57867_017791</name>
    <name evidence="19" type="ORF">ASTE57867_17852</name>
</gene>
<keyword evidence="8" id="KW-0560">Oxidoreductase</keyword>
<dbReference type="PANTHER" id="PTHR10909:SF250">
    <property type="entry name" value="PEROXISOMAL ACYL-COENZYME A OXIDASE 1"/>
    <property type="match status" value="1"/>
</dbReference>
<evidence type="ECO:0000256" key="1">
    <source>
        <dbReference type="ARBA" id="ARBA00001201"/>
    </source>
</evidence>
<evidence type="ECO:0000256" key="8">
    <source>
        <dbReference type="ARBA" id="ARBA00023002"/>
    </source>
</evidence>
<dbReference type="Pfam" id="PF22924">
    <property type="entry name" value="ACOX_C_alpha1"/>
    <property type="match status" value="1"/>
</dbReference>
<evidence type="ECO:0000256" key="12">
    <source>
        <dbReference type="PIRSR" id="PIRSR000168-1"/>
    </source>
</evidence>
<keyword evidence="10" id="KW-0576">Peroxisome</keyword>
<evidence type="ECO:0000256" key="11">
    <source>
        <dbReference type="PIRNR" id="PIRNR000168"/>
    </source>
</evidence>
<comment type="subcellular location">
    <subcellularLocation>
        <location evidence="3">Peroxisome</location>
    </subcellularLocation>
</comment>
<dbReference type="InterPro" id="IPR037069">
    <property type="entry name" value="AcylCoA_DH/ox_N_sf"/>
</dbReference>
<dbReference type="GO" id="GO:0033540">
    <property type="term" value="P:fatty acid beta-oxidation using acyl-CoA oxidase"/>
    <property type="evidence" value="ECO:0007669"/>
    <property type="project" value="TreeGrafter"/>
</dbReference>
<dbReference type="GO" id="GO:0003997">
    <property type="term" value="F:acyl-CoA oxidase activity"/>
    <property type="evidence" value="ECO:0007669"/>
    <property type="project" value="UniProtKB-EC"/>
</dbReference>
<dbReference type="Pfam" id="PF01756">
    <property type="entry name" value="ACOX"/>
    <property type="match status" value="1"/>
</dbReference>
<proteinExistence type="inferred from homology"/>
<dbReference type="PIRSF" id="PIRSF000168">
    <property type="entry name" value="Acyl-CoA_oxidase"/>
    <property type="match status" value="1"/>
</dbReference>
<dbReference type="InterPro" id="IPR029320">
    <property type="entry name" value="Acyl-CoA_ox_N"/>
</dbReference>
<dbReference type="Pfam" id="PF14749">
    <property type="entry name" value="Acyl-CoA_ox_N"/>
    <property type="match status" value="1"/>
</dbReference>
<comment type="similarity">
    <text evidence="4 11">Belongs to the acyl-CoA oxidase family.</text>
</comment>
<keyword evidence="6 11" id="KW-0274">FAD</keyword>
<dbReference type="GO" id="GO:0005504">
    <property type="term" value="F:fatty acid binding"/>
    <property type="evidence" value="ECO:0007669"/>
    <property type="project" value="TreeGrafter"/>
</dbReference>
<keyword evidence="20" id="KW-1185">Reference proteome</keyword>
<evidence type="ECO:0000256" key="6">
    <source>
        <dbReference type="ARBA" id="ARBA00022827"/>
    </source>
</evidence>
<dbReference type="InterPro" id="IPR002655">
    <property type="entry name" value="Acyl-CoA_oxidase_C"/>
</dbReference>
<feature type="domain" description="Acyl-CoA oxidase C-alpha1" evidence="17">
    <location>
        <begin position="293"/>
        <end position="458"/>
    </location>
</feature>
<dbReference type="EMBL" id="CAADRA010006335">
    <property type="protein sequence ID" value="VFT94595.1"/>
    <property type="molecule type" value="Genomic_DNA"/>
</dbReference>
<evidence type="ECO:0000259" key="17">
    <source>
        <dbReference type="Pfam" id="PF22924"/>
    </source>
</evidence>
<sequence>MSTATHTSHVPHSPPSLADLAPRLLQKERHGASFRVQSCIDLVVGGPDVQARQRQLLALVASHPILGDRNMLFRNHTQRYEMGLQKSYAYAELLRDHNITLYAERAYVYMLIGEFLPISVHLQMFIPTLEMQMDDEQKATWLPKVYSYEITGAYAQTELGHGSNVQGIETTAQYDPTTQEFILHSPTLTSRKWWPGGLGKTANHCVLHARLILDGQDRGVQAFLVPIRDPKTHKTLSGITLGDIGPKIGFNAIDNGYCVLNQVRIPRRNMLMRFAKVAPDGSFSNPPMDKLVYFTMVKVRVYLLEVVFQSLGKTVAIGTRFSAARVQGRKRGASSELQVLDYENQQLALFPLIGMTYASLFTHRAMDTFYNQVLAQLDGEMDLEQMCLLGQLHASASGLKALLTEEAANGMERVRRACGGHGYSASSNLPHIFQEFVGACTYEGTKDVLVQQHVSFLLKCLRHPMPVTRVGALDLLGFLQVDPTGHCQATEPTHLCEPQVLLQAFQVRALKLLQRAAKVKSMHHLTQASLAHAESIVLSCFYQGVMAVSDLKLQAVLLQLWQLYGLWRIQANLGEFRLDDYLSSSQGAWAQDQLLELLQIVRPNAVALVDGFGFSDFELNSAIGRYDGDIYRALIERATHEPLNATDVTPGYHKWLQPLLTAKL</sequence>
<accession>A0A485L8P4</accession>
<dbReference type="InterPro" id="IPR006091">
    <property type="entry name" value="Acyl-CoA_Oxase/DH_mid-dom"/>
</dbReference>
<dbReference type="GO" id="GO:0055088">
    <property type="term" value="P:lipid homeostasis"/>
    <property type="evidence" value="ECO:0007669"/>
    <property type="project" value="TreeGrafter"/>
</dbReference>
<reference evidence="18" key="2">
    <citation type="submission" date="2019-06" db="EMBL/GenBank/DDBJ databases">
        <title>Genomics analysis of Aphanomyces spp. identifies a new class of oomycete effector associated with host adaptation.</title>
        <authorList>
            <person name="Gaulin E."/>
        </authorList>
    </citation>
    <scope>NUCLEOTIDE SEQUENCE</scope>
    <source>
        <strain evidence="18">CBS 578.67</strain>
    </source>
</reference>
<dbReference type="InterPro" id="IPR055060">
    <property type="entry name" value="ACOX_C_alpha1"/>
</dbReference>
<dbReference type="InterPro" id="IPR009100">
    <property type="entry name" value="AcylCoA_DH/oxidase_NM_dom_sf"/>
</dbReference>
<dbReference type="Gene3D" id="1.20.140.10">
    <property type="entry name" value="Butyryl-CoA Dehydrogenase, subunit A, domain 3"/>
    <property type="match status" value="2"/>
</dbReference>
<feature type="binding site" evidence="13">
    <location>
        <position position="196"/>
    </location>
    <ligand>
        <name>FAD</name>
        <dbReference type="ChEBI" id="CHEBI:57692"/>
    </ligand>
</feature>
<dbReference type="Pfam" id="PF02770">
    <property type="entry name" value="Acyl-CoA_dh_M"/>
    <property type="match status" value="1"/>
</dbReference>
<evidence type="ECO:0000256" key="2">
    <source>
        <dbReference type="ARBA" id="ARBA00001974"/>
    </source>
</evidence>
<feature type="binding site" evidence="13">
    <location>
        <position position="157"/>
    </location>
    <ligand>
        <name>FAD</name>
        <dbReference type="ChEBI" id="CHEBI:57692"/>
    </ligand>
</feature>
<dbReference type="GO" id="GO:0005777">
    <property type="term" value="C:peroxisome"/>
    <property type="evidence" value="ECO:0007669"/>
    <property type="project" value="UniProtKB-SubCell"/>
</dbReference>
<evidence type="ECO:0000256" key="4">
    <source>
        <dbReference type="ARBA" id="ARBA00006288"/>
    </source>
</evidence>
<dbReference type="PANTHER" id="PTHR10909">
    <property type="entry name" value="ELECTRON TRANSPORT OXIDOREDUCTASE"/>
    <property type="match status" value="1"/>
</dbReference>
<dbReference type="Gene3D" id="1.10.540.10">
    <property type="entry name" value="Acyl-CoA dehydrogenase/oxidase, N-terminal domain"/>
    <property type="match status" value="1"/>
</dbReference>
<dbReference type="AlphaFoldDB" id="A0A485L8P4"/>
<dbReference type="Gene3D" id="2.40.110.10">
    <property type="entry name" value="Butyryl-CoA Dehydrogenase, subunit A, domain 2"/>
    <property type="match status" value="1"/>
</dbReference>
<reference evidence="19 20" key="1">
    <citation type="submission" date="2019-03" db="EMBL/GenBank/DDBJ databases">
        <authorList>
            <person name="Gaulin E."/>
            <person name="Dumas B."/>
        </authorList>
    </citation>
    <scope>NUCLEOTIDE SEQUENCE [LARGE SCALE GENOMIC DNA]</scope>
    <source>
        <strain evidence="19">CBS 568.67</strain>
    </source>
</reference>
<evidence type="ECO:0000256" key="7">
    <source>
        <dbReference type="ARBA" id="ARBA00022832"/>
    </source>
</evidence>
<dbReference type="InterPro" id="IPR046373">
    <property type="entry name" value="Acyl-CoA_Oxase/DH_mid-dom_sf"/>
</dbReference>
<dbReference type="FunFam" id="2.40.110.10:FF:000003">
    <property type="entry name" value="Acyl-coenzyme A oxidase"/>
    <property type="match status" value="1"/>
</dbReference>
<dbReference type="EMBL" id="VJMH01006314">
    <property type="protein sequence ID" value="KAF0690797.1"/>
    <property type="molecule type" value="Genomic_DNA"/>
</dbReference>
<keyword evidence="9" id="KW-0443">Lipid metabolism</keyword>
<evidence type="ECO:0000256" key="10">
    <source>
        <dbReference type="ARBA" id="ARBA00023140"/>
    </source>
</evidence>
<evidence type="ECO:0000256" key="5">
    <source>
        <dbReference type="ARBA" id="ARBA00022630"/>
    </source>
</evidence>
<dbReference type="InterPro" id="IPR036250">
    <property type="entry name" value="AcylCo_DH-like_C"/>
</dbReference>
<dbReference type="InterPro" id="IPR012258">
    <property type="entry name" value="Acyl-CoA_oxidase"/>
</dbReference>
<protein>
    <recommendedName>
        <fullName evidence="11">Acyl-coenzyme A oxidase</fullName>
    </recommendedName>
</protein>
<dbReference type="FunFam" id="1.20.140.10:FF:000013">
    <property type="entry name" value="Acyl-coenzyme A oxidase"/>
    <property type="match status" value="1"/>
</dbReference>
<dbReference type="SUPFAM" id="SSF56645">
    <property type="entry name" value="Acyl-CoA dehydrogenase NM domain-like"/>
    <property type="match status" value="1"/>
</dbReference>
<feature type="active site" description="Proton acceptor" evidence="12">
    <location>
        <position position="443"/>
    </location>
</feature>
<feature type="domain" description="Acyl-coenzyme A oxidase N-terminal" evidence="16">
    <location>
        <begin position="43"/>
        <end position="150"/>
    </location>
</feature>
<evidence type="ECO:0000313" key="20">
    <source>
        <dbReference type="Proteomes" id="UP000332933"/>
    </source>
</evidence>
<name>A0A485L8P4_9STRA</name>
<dbReference type="Proteomes" id="UP000332933">
    <property type="component" value="Unassembled WGS sequence"/>
</dbReference>
<feature type="domain" description="Acyl-CoA oxidase C-terminal" evidence="14">
    <location>
        <begin position="498"/>
        <end position="660"/>
    </location>
</feature>
<evidence type="ECO:0000256" key="13">
    <source>
        <dbReference type="PIRSR" id="PIRSR000168-2"/>
    </source>
</evidence>
<dbReference type="FunFam" id="1.20.140.10:FF:000015">
    <property type="entry name" value="Acyl-coenzyme A oxidase"/>
    <property type="match status" value="1"/>
</dbReference>
<evidence type="ECO:0000313" key="18">
    <source>
        <dbReference type="EMBL" id="KAF0690797.1"/>
    </source>
</evidence>
<dbReference type="OrthoDB" id="538336at2759"/>
<feature type="domain" description="Acyl-CoA oxidase/dehydrogenase middle" evidence="15">
    <location>
        <begin position="153"/>
        <end position="263"/>
    </location>
</feature>
<evidence type="ECO:0000256" key="9">
    <source>
        <dbReference type="ARBA" id="ARBA00023098"/>
    </source>
</evidence>
<evidence type="ECO:0000259" key="16">
    <source>
        <dbReference type="Pfam" id="PF14749"/>
    </source>
</evidence>
<evidence type="ECO:0000313" key="19">
    <source>
        <dbReference type="EMBL" id="VFT94595.1"/>
    </source>
</evidence>
<comment type="catalytic activity">
    <reaction evidence="1">
        <text>a 2,3-saturated acyl-CoA + O2 = a (2E)-enoyl-CoA + H2O2</text>
        <dbReference type="Rhea" id="RHEA:38959"/>
        <dbReference type="ChEBI" id="CHEBI:15379"/>
        <dbReference type="ChEBI" id="CHEBI:16240"/>
        <dbReference type="ChEBI" id="CHEBI:58856"/>
        <dbReference type="ChEBI" id="CHEBI:65111"/>
        <dbReference type="EC" id="1.3.3.6"/>
    </reaction>
</comment>
<dbReference type="GO" id="GO:0071949">
    <property type="term" value="F:FAD binding"/>
    <property type="evidence" value="ECO:0007669"/>
    <property type="project" value="InterPro"/>
</dbReference>
<keyword evidence="7" id="KW-0276">Fatty acid metabolism</keyword>
<dbReference type="SUPFAM" id="SSF47203">
    <property type="entry name" value="Acyl-CoA dehydrogenase C-terminal domain-like"/>
    <property type="match status" value="2"/>
</dbReference>
<organism evidence="19 20">
    <name type="scientific">Aphanomyces stellatus</name>
    <dbReference type="NCBI Taxonomy" id="120398"/>
    <lineage>
        <taxon>Eukaryota</taxon>
        <taxon>Sar</taxon>
        <taxon>Stramenopiles</taxon>
        <taxon>Oomycota</taxon>
        <taxon>Saprolegniomycetes</taxon>
        <taxon>Saprolegniales</taxon>
        <taxon>Verrucalvaceae</taxon>
        <taxon>Aphanomyces</taxon>
    </lineage>
</organism>
<evidence type="ECO:0000259" key="14">
    <source>
        <dbReference type="Pfam" id="PF01756"/>
    </source>
</evidence>